<proteinExistence type="predicted"/>
<reference evidence="1 2" key="1">
    <citation type="submission" date="2019-12" db="EMBL/GenBank/DDBJ databases">
        <title>Chromosome-level assembly of the Caenorhabditis remanei genome.</title>
        <authorList>
            <person name="Teterina A.A."/>
            <person name="Willis J.H."/>
            <person name="Phillips P.C."/>
        </authorList>
    </citation>
    <scope>NUCLEOTIDE SEQUENCE [LARGE SCALE GENOMIC DNA]</scope>
    <source>
        <strain evidence="1 2">PX506</strain>
        <tissue evidence="1">Whole organism</tissue>
    </source>
</reference>
<dbReference type="AlphaFoldDB" id="A0A6A5FW44"/>
<dbReference type="Proteomes" id="UP000483820">
    <property type="component" value="Chromosome X"/>
</dbReference>
<protein>
    <submittedName>
        <fullName evidence="1">Uncharacterized protein</fullName>
    </submittedName>
</protein>
<dbReference type="RefSeq" id="XP_053578843.1">
    <property type="nucleotide sequence ID" value="XM_053735277.1"/>
</dbReference>
<dbReference type="KEGG" id="crq:GCK72_023184"/>
<name>A0A6A5FW44_CAERE</name>
<evidence type="ECO:0000313" key="1">
    <source>
        <dbReference type="EMBL" id="KAF1746727.1"/>
    </source>
</evidence>
<comment type="caution">
    <text evidence="1">The sequence shown here is derived from an EMBL/GenBank/DDBJ whole genome shotgun (WGS) entry which is preliminary data.</text>
</comment>
<evidence type="ECO:0000313" key="2">
    <source>
        <dbReference type="Proteomes" id="UP000483820"/>
    </source>
</evidence>
<organism evidence="1 2">
    <name type="scientific">Caenorhabditis remanei</name>
    <name type="common">Caenorhabditis vulgaris</name>
    <dbReference type="NCBI Taxonomy" id="31234"/>
    <lineage>
        <taxon>Eukaryota</taxon>
        <taxon>Metazoa</taxon>
        <taxon>Ecdysozoa</taxon>
        <taxon>Nematoda</taxon>
        <taxon>Chromadorea</taxon>
        <taxon>Rhabditida</taxon>
        <taxon>Rhabditina</taxon>
        <taxon>Rhabditomorpha</taxon>
        <taxon>Rhabditoidea</taxon>
        <taxon>Rhabditidae</taxon>
        <taxon>Peloderinae</taxon>
        <taxon>Caenorhabditis</taxon>
    </lineage>
</organism>
<dbReference type="EMBL" id="WUAV01000006">
    <property type="protein sequence ID" value="KAF1746727.1"/>
    <property type="molecule type" value="Genomic_DNA"/>
</dbReference>
<gene>
    <name evidence="1" type="ORF">GCK72_023184</name>
</gene>
<dbReference type="GeneID" id="9818391"/>
<sequence length="365" mass="41686">MIEFMRRYTARMQETPSHLIGSIPGRNPFLCTSDDKGIIEKVSSMVVEKTSLKSREKLLNIVDILKKNVEPSRLTTLRNMAYMPSNILKVVLYLPKPERKTYAGRLWILHRLYQIVRMDSQYITQRETVDYLGYNVNNLAVIQVLGRAVVLLDRTFVDVLYLTEELELVMGYCNWLGEDSPSDNLGAWWGGNCCYASNLTSKRIFYYLATSPKVSHSQYESQFPGYEVVQERVPHSTKLFPLFQFGEKHQQQQVFRDPQLPGVPNGAQPDSGAHQEYAPIPRCHSLPNGSDIEQDGRLDQGHLHKFPGAPNEVPGMVIVHKLDSIMGILTFNFSQVDVNWGLMLTGRPTVWPYKHVSLNKIDDLL</sequence>
<dbReference type="CTD" id="9818391"/>
<accession>A0A6A5FW44</accession>